<dbReference type="InterPro" id="IPR044004">
    <property type="entry name" value="TSP1_spondin_dom"/>
</dbReference>
<dbReference type="VEuPathDB" id="CryptoDB:GNI_113530"/>
<keyword evidence="3" id="KW-1015">Disulfide bond</keyword>
<feature type="domain" description="LNR" evidence="8">
    <location>
        <begin position="1393"/>
        <end position="1435"/>
    </location>
</feature>
<evidence type="ECO:0000259" key="8">
    <source>
        <dbReference type="PROSITE" id="PS50258"/>
    </source>
</evidence>
<evidence type="ECO:0000256" key="4">
    <source>
        <dbReference type="ARBA" id="ARBA00023180"/>
    </source>
</evidence>
<dbReference type="GO" id="GO:0031012">
    <property type="term" value="C:extracellular matrix"/>
    <property type="evidence" value="ECO:0007669"/>
    <property type="project" value="TreeGrafter"/>
</dbReference>
<dbReference type="InterPro" id="IPR051418">
    <property type="entry name" value="Spondin/Thrombospondin_T1"/>
</dbReference>
<dbReference type="PROSITE" id="PS50258">
    <property type="entry name" value="LNR"/>
    <property type="match status" value="2"/>
</dbReference>
<evidence type="ECO:0000256" key="7">
    <source>
        <dbReference type="SAM" id="SignalP"/>
    </source>
</evidence>
<feature type="compositionally biased region" description="Polar residues" evidence="5">
    <location>
        <begin position="30"/>
        <end position="49"/>
    </location>
</feature>
<protein>
    <submittedName>
        <fullName evidence="10">Thrombospondin type 1 domain protein</fullName>
    </submittedName>
</protein>
<evidence type="ECO:0000256" key="2">
    <source>
        <dbReference type="ARBA" id="ARBA00022737"/>
    </source>
</evidence>
<dbReference type="SMART" id="SM00209">
    <property type="entry name" value="TSP1"/>
    <property type="match status" value="13"/>
</dbReference>
<dbReference type="OrthoDB" id="446173at2759"/>
<dbReference type="InterPro" id="IPR000884">
    <property type="entry name" value="TSP1_rpt"/>
</dbReference>
<dbReference type="SUPFAM" id="SSF82895">
    <property type="entry name" value="TSP-1 type 1 repeat"/>
    <property type="match status" value="13"/>
</dbReference>
<dbReference type="Pfam" id="PF00066">
    <property type="entry name" value="Notch"/>
    <property type="match status" value="3"/>
</dbReference>
<keyword evidence="4" id="KW-0325">Glycoprotein</keyword>
<dbReference type="Gene3D" id="2.20.100.10">
    <property type="entry name" value="Thrombospondin type-1 (TSP1) repeat"/>
    <property type="match status" value="13"/>
</dbReference>
<proteinExistence type="predicted"/>
<dbReference type="RefSeq" id="XP_011131585.1">
    <property type="nucleotide sequence ID" value="XM_011133283.1"/>
</dbReference>
<evidence type="ECO:0000313" key="11">
    <source>
        <dbReference type="Proteomes" id="UP000019763"/>
    </source>
</evidence>
<organism evidence="10 11">
    <name type="scientific">Gregarina niphandrodes</name>
    <name type="common">Septate eugregarine</name>
    <dbReference type="NCBI Taxonomy" id="110365"/>
    <lineage>
        <taxon>Eukaryota</taxon>
        <taxon>Sar</taxon>
        <taxon>Alveolata</taxon>
        <taxon>Apicomplexa</taxon>
        <taxon>Conoidasida</taxon>
        <taxon>Gregarinasina</taxon>
        <taxon>Eugregarinorida</taxon>
        <taxon>Gregarinidae</taxon>
        <taxon>Gregarina</taxon>
    </lineage>
</organism>
<keyword evidence="6" id="KW-1133">Transmembrane helix</keyword>
<evidence type="ECO:0000259" key="9">
    <source>
        <dbReference type="PROSITE" id="PS50923"/>
    </source>
</evidence>
<dbReference type="Gene3D" id="4.10.470.20">
    <property type="match status" value="3"/>
</dbReference>
<feature type="region of interest" description="Disordered" evidence="5">
    <location>
        <begin position="573"/>
        <end position="601"/>
    </location>
</feature>
<dbReference type="Pfam" id="PF00090">
    <property type="entry name" value="TSP_1"/>
    <property type="match status" value="3"/>
</dbReference>
<dbReference type="InterPro" id="IPR036383">
    <property type="entry name" value="TSP1_rpt_sf"/>
</dbReference>
<keyword evidence="2" id="KW-0677">Repeat</keyword>
<name>A0A023B387_GRENI</name>
<keyword evidence="6" id="KW-0812">Transmembrane</keyword>
<feature type="signal peptide" evidence="7">
    <location>
        <begin position="1"/>
        <end position="19"/>
    </location>
</feature>
<keyword evidence="6" id="KW-0472">Membrane</keyword>
<evidence type="ECO:0000256" key="3">
    <source>
        <dbReference type="ARBA" id="ARBA00023157"/>
    </source>
</evidence>
<dbReference type="GO" id="GO:0007155">
    <property type="term" value="P:cell adhesion"/>
    <property type="evidence" value="ECO:0007669"/>
    <property type="project" value="TreeGrafter"/>
</dbReference>
<gene>
    <name evidence="10" type="ORF">GNI_113530</name>
</gene>
<dbReference type="PROSITE" id="PS50092">
    <property type="entry name" value="TSP1"/>
    <property type="match status" value="13"/>
</dbReference>
<dbReference type="Pfam" id="PF19028">
    <property type="entry name" value="TSP1_spondin"/>
    <property type="match status" value="9"/>
</dbReference>
<feature type="domain" description="LNR" evidence="8">
    <location>
        <begin position="127"/>
        <end position="169"/>
    </location>
</feature>
<dbReference type="PANTHER" id="PTHR11311:SF15">
    <property type="entry name" value="SPONDIN-2"/>
    <property type="match status" value="1"/>
</dbReference>
<evidence type="ECO:0000256" key="6">
    <source>
        <dbReference type="SAM" id="Phobius"/>
    </source>
</evidence>
<dbReference type="GeneID" id="22914005"/>
<keyword evidence="11" id="KW-1185">Reference proteome</keyword>
<keyword evidence="1 7" id="KW-0732">Signal</keyword>
<feature type="region of interest" description="Disordered" evidence="5">
    <location>
        <begin position="21"/>
        <end position="49"/>
    </location>
</feature>
<dbReference type="OMA" id="PGKCQCN"/>
<feature type="transmembrane region" description="Helical" evidence="6">
    <location>
        <begin position="3448"/>
        <end position="3472"/>
    </location>
</feature>
<dbReference type="InterPro" id="IPR000800">
    <property type="entry name" value="Notch_dom"/>
</dbReference>
<dbReference type="Proteomes" id="UP000019763">
    <property type="component" value="Unassembled WGS sequence"/>
</dbReference>
<feature type="domain" description="Sushi" evidence="9">
    <location>
        <begin position="1998"/>
        <end position="2062"/>
    </location>
</feature>
<dbReference type="PROSITE" id="PS50923">
    <property type="entry name" value="SUSHI"/>
    <property type="match status" value="1"/>
</dbReference>
<sequence length="3567" mass="377993">MKAIAFAAAVLGLSGAATGRSRSISRRSSNPLSDLSVTAPTSVSNSTTFESTPLNAAGLPCEDSPLVEQSGTKCSLLAKNVGPLGCQRILSELAAERGRSLDNIPQAFRSRRVADACPLSCGLCSTCAPGCAKWFVGNGWCEEACNNAACQFDGGDCWEKDCVVGPWSEWSECSKECGRGGFQTRTRQALVAPTANGKPCPELEERKTGCNEDVACPTDCQLTPWGPWSDCEGCGASQRTRKRSVLIEPKDGGGDCPPLEQTQPCFERECPSECEVSEWSQWTECSTACGPGTQIRTRHVLKAPQGDSDGCPDLLEEQECAGNLCDVDKCLTSFWSDWSHCNTSCGGGVATRERVLLKGTAEECSDIPLTEELVCNTHPCPQDCHMGDWSDWSVCESSCGEGAQFRTRQVLEPTLAGGKACGPLTETRQCFNPPCRQDCLVSSWSSWSKCVLAPGAKCGFGTRVRERHVVQFPTGETAAGCPRLSEFKECLVECTDDKYRFLPTQCVYSDDWSEWSGCPDACRTHAGAAAGDGEPEIVAEQRHRLIALWTDACEDVIQERACDCDDKLNGDKSNGDHDNGDQSNDKTDNDNDKSSEDKSVRRLRDDKSGCLLSEWSDWTPCSAPCGGNGQRTRYRTVLNGDSGSCASALSETEVCGVSACPSKCELSEWSAWSECSATCGVGVQVRSRSLVGKAPFELSVCGDLEQVAACVVAACAEDCLVSDWSVWSECSESCGGGRQSRTRSVVKATVGTGALCPHLAEERECATDPCDSDCVVSDWSEWSGCTGDCGGPGSQTRVREVLAPKAGRGSACPLQLAETRVCELTECSAADLRRAQQKADCRWGPWSDWSGCAGDCGEGLQVRERALVAGIPTLCGAETERQQAPCVLERCRARCHVGPWSSWSECSVSCGGGERWRSRDLLAAPVGDEPCPALWESETCNLQPCLGEECEVSEWTAWSVCTRVCGGGVQERSREILLPPGPTAAPCPALHDVRGCNLQRCPEDVCQDNPLLETSGVGCAILKTQGCRTNLLQLAEKHGVAVPPGIPPEARVQDACPETCGVCEQCAPDCELRDLGNTVCTDACNVEACQFDLGDCGADCTLDDLHGLLPLSAGTALNVDAVVELACPAGERVQAFERLHTLTAACDANKQLVAPELDNLPLNDVSCATDHCPFVLVDGLGGAYDGFYHRNDLTLNTYQDYIKQVGLQYLGLAFLPDLTSQHQHGQDVEEGRWLFAGAGGLWQEMPQFLSAPCRVLQAHPLRTPAIDCHGGAFYRNQGTPYPELSARDLSLSTRDGVVFGDQFTVSITCVPLLPEFADQPSLRTGLKTGPQSSIPLACEDVRLVEQVAGFSCQQLVSSLGCDYRLADSGQALPPILPAAANVAFVCPGSCGLCAQSCADDCTDWFVGNGFCDSACNVPACSFDGGDCREDVPPQPERELGQEAVAATTTKVAATSKVAATQAATTKGVTATSMFQATKGVDAENCEDDSVVTDMGFSCALLYMASKLKGDCTQTIVNLARSQGLTISLPAGVPADTRVLDACPVTCQACDQERYLRTETSLDVVPVDYSAVGCSDNDELVQSYASLTCSEVTHLLPDCSVSVSSLGYLPEGVPDSLTLATLCPLACGVCLNPRAPGYMCHDFGILETMSGFTCAQAVGLLGKTTCQKALNSFGYELPAALPSNLVLADLCGTSCGACEDEVSRVKKLTTSPGSCNDEAFVYDVTGHECHEFVTLSGVRCGDTFSSLGYLLPAQLPTDLAVGTACPVSCGSCIFPVGDCIDSPVVTENFGASCEALVAEVGCAVTIEAALPRHDSTMFDEYTVGQLCRVACGTCGTTGAGVCEDLASIAAAGFSCTMLVQYADQGCGTPLLNLLGRTATYIPAAAQLQDGCPATCGLCATEDTYSIPPVCEDSSLLSAVNMGCDQVLQLAGGGGLGCVADLSEIASSTSFGSMIPAGLKVNDLCKRSCLMCDTPSCTDGFQNGSEEYIDCGGKDCRPCRACRANDLKTLGTNVVAVDTSASGSLANGATRTVNCAPGFHYSLAAETLVCRDGVWSTPKGKCEEDTIEVWRFTLGLTHGEDFGYDFVQNLAEALESLFSLVSDAIHSVRILRAGSCAALATAGADSDDCEDNALVQQTGFGCDMLAGFGCNNILSELAGSAGVSMPAGIPAEATVGDACPKTCDMCAEAAARLAQLAAESAAGPLGTDCFKADVAVDTSLDLPALFNATLGGIHNVERVLIAAVKDSVTAHNSTLRTTWTDNQLGSAQKELTTALRYIDGRPVSLLLSPPEADSAGFDTDAATATDTDEPAVVRSNVTLSAWARGASMGDGLESARDVFVGRGLQPSLDFLSYEEIVAQLEPSFDLAEVSDLDGVQRLDGYLLATGPGAAILDGSLLSNIASCVDSASASSGGEDDDSGDSCCALRNEFFDFLAASECGPWLMGEVVDEAELQSLCVVAAPHGPMAGIGSCYYRLKTMLNKYKTQGAATCDGARVLISLLDAWCTKDPVSKAYCMTTFEEDLATLSLDTLALKLSDSLEEVCAPDSCIRNHVRYISHITHLNVGWGLLTHFESGSGRRRLHVEPQREESQREGRQQKWPMERWSSQILELGERAMTLDTGYDGVYAESGHNYDSSRRRLAETEAESKILPLPDAGQDILDLVCFQAHGGFCQHTLQLLTSANPVDDPAVPAPCSSPCFAPLMSKLGNIIERQGRAIASTRHAVLGSALSSFGKHACQTNQKGELCHNVYTPPAGWNPELLDIARGDPTYDASQCTCSSLFLGDGTCDRQCFSPACAYDGGDCFAEALFPSFLSSLLGPLCVTDITDPCLPISPTFTCTDTCKQKMQACIAQYGCCYTNALETLKNMFKAEADVIDKVDAIKPLQNNALRWPVTSSGTSVNADFVTDWSIASLEQQCSLALDRNCVNEGKTTDFVVSVDIGNMQFNAGSANPGYLQSANLSGRMLQAARPTVRSPSLGWSAYVDRAQEQSEVTRPAVTRHVALELTAEHGGDRSERSLASAIRQLSDSVETSIQSVNEWLRSSAARSAFANVFGVIPEDVSRVWLQPLADSSALLVLSLKPGNDVAAVAAIRALQAASSIPSSVTAGSAATNSVVPGSAAPGSVAGLASTEEITARAMMDELVRILLRAPGVNELRSEAAVGAIRADIWDETVTVEKAGRAKTVGVPLGAWGVDPARTRADGCSLKMLQKALGDSQVASTNVKSEYEHGDQVATVCAAQFVSPTSQATGVWQCVAGVWVRTTQFYCDRACERDVIPALGLAATSVALQPVSKNTDTAFTALPPGASFAATDSYRPGDAVLLGCREGLSVDVSTGLLGVVATVCRGGRWSPVQLDCQPSCPAVPAFAEADVHAYALAGMDSVFGATRNVSCAENYFANPPTYEGQFEIVQCKQDALWSRPSFKCVLGIAVDPSGNPSTVQKMLTTLFSRTGVISLVIFGCVAIVVVILIALFWIFYYKSRADIAYSERKKLLQEYLTSTMTAEDENTFQPQHTAPRFPNAAADRWEGESACSEATDKALFPAAMCAGWTAPFPAFISGLFDDIVRRVFYGQ</sequence>
<dbReference type="FunFam" id="2.20.100.10:FF:000019">
    <property type="entry name" value="Thrombospondin type 1 domain containing 7A"/>
    <property type="match status" value="2"/>
</dbReference>
<dbReference type="EMBL" id="AFNH02000848">
    <property type="protein sequence ID" value="EZG55411.1"/>
    <property type="molecule type" value="Genomic_DNA"/>
</dbReference>
<reference evidence="10" key="1">
    <citation type="submission" date="2013-12" db="EMBL/GenBank/DDBJ databases">
        <authorList>
            <person name="Omoto C.K."/>
            <person name="Sibley D."/>
            <person name="Venepally P."/>
            <person name="Hadjithomas M."/>
            <person name="Karamycheva S."/>
            <person name="Brunk B."/>
            <person name="Roos D."/>
            <person name="Caler E."/>
            <person name="Lorenzi H."/>
        </authorList>
    </citation>
    <scope>NUCLEOTIDE SEQUENCE</scope>
</reference>
<feature type="region of interest" description="Disordered" evidence="5">
    <location>
        <begin position="2577"/>
        <end position="2596"/>
    </location>
</feature>
<evidence type="ECO:0000256" key="1">
    <source>
        <dbReference type="ARBA" id="ARBA00022729"/>
    </source>
</evidence>
<dbReference type="InterPro" id="IPR000436">
    <property type="entry name" value="Sushi_SCR_CCP_dom"/>
</dbReference>
<accession>A0A023B387</accession>
<feature type="compositionally biased region" description="Basic and acidic residues" evidence="5">
    <location>
        <begin position="2579"/>
        <end position="2593"/>
    </location>
</feature>
<dbReference type="SMART" id="SM00004">
    <property type="entry name" value="NL"/>
    <property type="match status" value="4"/>
</dbReference>
<comment type="caution">
    <text evidence="10">The sequence shown here is derived from an EMBL/GenBank/DDBJ whole genome shotgun (WGS) entry which is preliminary data.</text>
</comment>
<dbReference type="PANTHER" id="PTHR11311">
    <property type="entry name" value="SPONDIN"/>
    <property type="match status" value="1"/>
</dbReference>
<evidence type="ECO:0000256" key="5">
    <source>
        <dbReference type="SAM" id="MobiDB-lite"/>
    </source>
</evidence>
<dbReference type="eggNOG" id="KOG3538">
    <property type="taxonomic scope" value="Eukaryota"/>
</dbReference>
<feature type="chain" id="PRO_5001514993" evidence="7">
    <location>
        <begin position="20"/>
        <end position="3567"/>
    </location>
</feature>
<evidence type="ECO:0000313" key="10">
    <source>
        <dbReference type="EMBL" id="EZG55411.1"/>
    </source>
</evidence>